<organism evidence="8 9">
    <name type="scientific">Lutimonas vermicola</name>
    <dbReference type="NCBI Taxonomy" id="414288"/>
    <lineage>
        <taxon>Bacteria</taxon>
        <taxon>Pseudomonadati</taxon>
        <taxon>Bacteroidota</taxon>
        <taxon>Flavobacteriia</taxon>
        <taxon>Flavobacteriales</taxon>
        <taxon>Flavobacteriaceae</taxon>
        <taxon>Lutimonas</taxon>
    </lineage>
</organism>
<evidence type="ECO:0000256" key="2">
    <source>
        <dbReference type="ARBA" id="ARBA00001946"/>
    </source>
</evidence>
<dbReference type="Pfam" id="PF00293">
    <property type="entry name" value="NUDIX"/>
    <property type="match status" value="1"/>
</dbReference>
<evidence type="ECO:0000256" key="5">
    <source>
        <dbReference type="ARBA" id="ARBA00022842"/>
    </source>
</evidence>
<proteinExistence type="predicted"/>
<keyword evidence="6" id="KW-0464">Manganese</keyword>
<keyword evidence="3" id="KW-0479">Metal-binding</keyword>
<dbReference type="InterPro" id="IPR015797">
    <property type="entry name" value="NUDIX_hydrolase-like_dom_sf"/>
</dbReference>
<feature type="domain" description="Nudix hydrolase" evidence="7">
    <location>
        <begin position="45"/>
        <end position="179"/>
    </location>
</feature>
<dbReference type="Proteomes" id="UP001474120">
    <property type="component" value="Unassembled WGS sequence"/>
</dbReference>
<comment type="caution">
    <text evidence="8">The sequence shown here is derived from an EMBL/GenBank/DDBJ whole genome shotgun (WGS) entry which is preliminary data.</text>
</comment>
<evidence type="ECO:0000256" key="6">
    <source>
        <dbReference type="ARBA" id="ARBA00023211"/>
    </source>
</evidence>
<evidence type="ECO:0000256" key="3">
    <source>
        <dbReference type="ARBA" id="ARBA00022723"/>
    </source>
</evidence>
<evidence type="ECO:0000256" key="4">
    <source>
        <dbReference type="ARBA" id="ARBA00022801"/>
    </source>
</evidence>
<dbReference type="PANTHER" id="PTHR12992:SF11">
    <property type="entry name" value="MITOCHONDRIAL COENZYME A DIPHOSPHATASE NUDT8"/>
    <property type="match status" value="1"/>
</dbReference>
<accession>A0ABU9KZV7</accession>
<dbReference type="InterPro" id="IPR000086">
    <property type="entry name" value="NUDIX_hydrolase_dom"/>
</dbReference>
<name>A0ABU9KZV7_9FLAO</name>
<dbReference type="PANTHER" id="PTHR12992">
    <property type="entry name" value="NUDIX HYDROLASE"/>
    <property type="match status" value="1"/>
</dbReference>
<gene>
    <name evidence="8" type="ORF">AABB81_01820</name>
</gene>
<keyword evidence="4 8" id="KW-0378">Hydrolase</keyword>
<comment type="cofactor">
    <cofactor evidence="2">
        <name>Mg(2+)</name>
        <dbReference type="ChEBI" id="CHEBI:18420"/>
    </cofactor>
</comment>
<evidence type="ECO:0000259" key="7">
    <source>
        <dbReference type="PROSITE" id="PS51462"/>
    </source>
</evidence>
<dbReference type="Gene3D" id="3.90.79.10">
    <property type="entry name" value="Nucleoside Triphosphate Pyrophosphohydrolase"/>
    <property type="match status" value="1"/>
</dbReference>
<keyword evidence="5" id="KW-0460">Magnesium</keyword>
<dbReference type="GO" id="GO:0035539">
    <property type="term" value="F:8-oxo-7,8-dihydrodeoxyguanosine triphosphate pyrophosphatase activity"/>
    <property type="evidence" value="ECO:0007669"/>
    <property type="project" value="UniProtKB-EC"/>
</dbReference>
<comment type="cofactor">
    <cofactor evidence="1">
        <name>Mn(2+)</name>
        <dbReference type="ChEBI" id="CHEBI:29035"/>
    </cofactor>
</comment>
<sequence length="212" mass="23790">MEFDYFLSLISGIENVNLGGFASHAKMIPRERKMINVNDVEAAAPKKAAVLALFYPDHNKLTKFLLILRAHYDGTHASQIGFPGGKFETPDGNLETTALRETSEEVGIEMDQIRIRKKLTDTFIPPSNFLVSPYIGFTDKTPLFKTNHEVEDIIEVNLKDLLNDASVSSKNLTTSYMKNIQVPCFILNDRTVWGATAMMLSEIKDLIKANLH</sequence>
<evidence type="ECO:0000313" key="9">
    <source>
        <dbReference type="Proteomes" id="UP001474120"/>
    </source>
</evidence>
<dbReference type="CDD" id="cd03426">
    <property type="entry name" value="NUDIX_CoAse_Nudt7"/>
    <property type="match status" value="1"/>
</dbReference>
<reference evidence="8 9" key="1">
    <citation type="submission" date="2024-04" db="EMBL/GenBank/DDBJ databases">
        <title>whole genome sequencing of Lutimonas vermicola strain IMCC1616.</title>
        <authorList>
            <person name="Bae S.S."/>
        </authorList>
    </citation>
    <scope>NUCLEOTIDE SEQUENCE [LARGE SCALE GENOMIC DNA]</scope>
    <source>
        <strain evidence="8 9">IMCC1616</strain>
    </source>
</reference>
<evidence type="ECO:0000256" key="1">
    <source>
        <dbReference type="ARBA" id="ARBA00001936"/>
    </source>
</evidence>
<protein>
    <submittedName>
        <fullName evidence="8">CoA pyrophosphatase</fullName>
        <ecNumber evidence="8">3.6.1.55</ecNumber>
    </submittedName>
</protein>
<dbReference type="RefSeq" id="WP_342158193.1">
    <property type="nucleotide sequence ID" value="NZ_JBCDNA010000001.1"/>
</dbReference>
<evidence type="ECO:0000313" key="8">
    <source>
        <dbReference type="EMBL" id="MEL4454616.1"/>
    </source>
</evidence>
<keyword evidence="9" id="KW-1185">Reference proteome</keyword>
<dbReference type="EMBL" id="JBCDNA010000001">
    <property type="protein sequence ID" value="MEL4454616.1"/>
    <property type="molecule type" value="Genomic_DNA"/>
</dbReference>
<dbReference type="PROSITE" id="PS51462">
    <property type="entry name" value="NUDIX"/>
    <property type="match status" value="1"/>
</dbReference>
<dbReference type="EC" id="3.6.1.55" evidence="8"/>
<dbReference type="SUPFAM" id="SSF55811">
    <property type="entry name" value="Nudix"/>
    <property type="match status" value="1"/>
</dbReference>
<dbReference type="InterPro" id="IPR045121">
    <property type="entry name" value="CoAse"/>
</dbReference>